<dbReference type="AlphaFoldDB" id="A0A5M4FCR0"/>
<dbReference type="InterPro" id="IPR006368">
    <property type="entry name" value="GDP_Man_deHydtase"/>
</dbReference>
<evidence type="ECO:0000256" key="3">
    <source>
        <dbReference type="ARBA" id="ARBA00009263"/>
    </source>
</evidence>
<evidence type="ECO:0000313" key="9">
    <source>
        <dbReference type="EMBL" id="KAA1396075.1"/>
    </source>
</evidence>
<organism evidence="9 10">
    <name type="scientific">Aeromicrobium ginsengisoli</name>
    <dbReference type="NCBI Taxonomy" id="363867"/>
    <lineage>
        <taxon>Bacteria</taxon>
        <taxon>Bacillati</taxon>
        <taxon>Actinomycetota</taxon>
        <taxon>Actinomycetes</taxon>
        <taxon>Propionibacteriales</taxon>
        <taxon>Nocardioidaceae</taxon>
        <taxon>Aeromicrobium</taxon>
    </lineage>
</organism>
<dbReference type="GO" id="GO:0008446">
    <property type="term" value="F:GDP-mannose 4,6-dehydratase activity"/>
    <property type="evidence" value="ECO:0007669"/>
    <property type="project" value="UniProtKB-EC"/>
</dbReference>
<dbReference type="CDD" id="cd05260">
    <property type="entry name" value="GDP_MD_SDR_e"/>
    <property type="match status" value="1"/>
</dbReference>
<evidence type="ECO:0000256" key="2">
    <source>
        <dbReference type="ARBA" id="ARBA00001937"/>
    </source>
</evidence>
<feature type="domain" description="NAD(P)-binding" evidence="8">
    <location>
        <begin position="6"/>
        <end position="311"/>
    </location>
</feature>
<protein>
    <recommendedName>
        <fullName evidence="4">GDP-mannose 4,6-dehydratase</fullName>
        <ecNumber evidence="4">4.2.1.47</ecNumber>
    </recommendedName>
</protein>
<evidence type="ECO:0000259" key="8">
    <source>
        <dbReference type="Pfam" id="PF16363"/>
    </source>
</evidence>
<dbReference type="Gene3D" id="3.40.50.720">
    <property type="entry name" value="NAD(P)-binding Rossmann-like Domain"/>
    <property type="match status" value="1"/>
</dbReference>
<comment type="function">
    <text evidence="6">Catalyzes the conversion of GDP-D-mannose to GDP-4-dehydro-6-deoxy-D-mannose.</text>
</comment>
<dbReference type="PANTHER" id="PTHR43715">
    <property type="entry name" value="GDP-MANNOSE 4,6-DEHYDRATASE"/>
    <property type="match status" value="1"/>
</dbReference>
<dbReference type="InterPro" id="IPR036291">
    <property type="entry name" value="NAD(P)-bd_dom_sf"/>
</dbReference>
<feature type="compositionally biased region" description="Polar residues" evidence="7">
    <location>
        <begin position="127"/>
        <end position="138"/>
    </location>
</feature>
<evidence type="ECO:0000256" key="6">
    <source>
        <dbReference type="ARBA" id="ARBA00059383"/>
    </source>
</evidence>
<proteinExistence type="inferred from homology"/>
<dbReference type="SUPFAM" id="SSF51735">
    <property type="entry name" value="NAD(P)-binding Rossmann-fold domains"/>
    <property type="match status" value="1"/>
</dbReference>
<dbReference type="Pfam" id="PF16363">
    <property type="entry name" value="GDP_Man_Dehyd"/>
    <property type="match status" value="1"/>
</dbReference>
<gene>
    <name evidence="9" type="ORF">ESP70_018310</name>
</gene>
<dbReference type="GO" id="GO:0042351">
    <property type="term" value="P:'de novo' GDP-L-fucose biosynthetic process"/>
    <property type="evidence" value="ECO:0007669"/>
    <property type="project" value="TreeGrafter"/>
</dbReference>
<evidence type="ECO:0000256" key="4">
    <source>
        <dbReference type="ARBA" id="ARBA00011989"/>
    </source>
</evidence>
<sequence>MAPTALVTGAGGQDGVLLARHLLAQGYRVVGTVQPGAVAPLNAYLVDVDVVEHDVRDQAGFEQLLEQHRPDEIYNLAGFTSVAASWSQAELVADVNAVAVERMLDSVIRFGAGGKVPRFFQASSSEVYGPSATNPQDESTPHAPRNPYAESKSRAQAAVTQRRDHDGLFASVGILYNHESQLRGAGFVTRKITRAAAEIAEGRRDSVVLGNLTVSRDWGAARDYVVAMHRALQHDEPQDYVIATGQLHSLGDLLEVAFEAAGVADPWSYVEQDPALLRSADSPGLAGDARRAEKLLGWSPTTSFAQVIQEMVEVDRRRVRSGVEEDVTYLSQPTA</sequence>
<dbReference type="PANTHER" id="PTHR43715:SF1">
    <property type="entry name" value="GDP-MANNOSE 4,6 DEHYDRATASE"/>
    <property type="match status" value="1"/>
</dbReference>
<feature type="region of interest" description="Disordered" evidence="7">
    <location>
        <begin position="127"/>
        <end position="160"/>
    </location>
</feature>
<dbReference type="Proteomes" id="UP000380867">
    <property type="component" value="Unassembled WGS sequence"/>
</dbReference>
<dbReference type="FunFam" id="3.40.50.720:FF:000924">
    <property type="entry name" value="GDP-mannose 4,6 dehydratase"/>
    <property type="match status" value="1"/>
</dbReference>
<evidence type="ECO:0000256" key="1">
    <source>
        <dbReference type="ARBA" id="ARBA00000188"/>
    </source>
</evidence>
<dbReference type="OrthoDB" id="9779041at2"/>
<accession>A0A5M4FCR0</accession>
<reference evidence="9" key="1">
    <citation type="submission" date="2019-09" db="EMBL/GenBank/DDBJ databases">
        <authorList>
            <person name="Li J."/>
        </authorList>
    </citation>
    <scope>NUCLEOTIDE SEQUENCE [LARGE SCALE GENOMIC DNA]</scope>
    <source>
        <strain evidence="9">JCM 14732</strain>
    </source>
</reference>
<keyword evidence="5" id="KW-0456">Lyase</keyword>
<dbReference type="RefSeq" id="WP_149690718.1">
    <property type="nucleotide sequence ID" value="NZ_SDPQ02000003.1"/>
</dbReference>
<comment type="cofactor">
    <cofactor evidence="2">
        <name>NADP(+)</name>
        <dbReference type="ChEBI" id="CHEBI:58349"/>
    </cofactor>
</comment>
<dbReference type="EC" id="4.2.1.47" evidence="4"/>
<comment type="catalytic activity">
    <reaction evidence="1">
        <text>GDP-alpha-D-mannose = GDP-4-dehydro-alpha-D-rhamnose + H2O</text>
        <dbReference type="Rhea" id="RHEA:23820"/>
        <dbReference type="ChEBI" id="CHEBI:15377"/>
        <dbReference type="ChEBI" id="CHEBI:57527"/>
        <dbReference type="ChEBI" id="CHEBI:57964"/>
        <dbReference type="EC" id="4.2.1.47"/>
    </reaction>
</comment>
<dbReference type="Gene3D" id="3.90.25.10">
    <property type="entry name" value="UDP-galactose 4-epimerase, domain 1"/>
    <property type="match status" value="1"/>
</dbReference>
<dbReference type="EMBL" id="SDPQ02000003">
    <property type="protein sequence ID" value="KAA1396075.1"/>
    <property type="molecule type" value="Genomic_DNA"/>
</dbReference>
<dbReference type="InterPro" id="IPR016040">
    <property type="entry name" value="NAD(P)-bd_dom"/>
</dbReference>
<comment type="caution">
    <text evidence="9">The sequence shown here is derived from an EMBL/GenBank/DDBJ whole genome shotgun (WGS) entry which is preliminary data.</text>
</comment>
<evidence type="ECO:0000256" key="7">
    <source>
        <dbReference type="SAM" id="MobiDB-lite"/>
    </source>
</evidence>
<comment type="similarity">
    <text evidence="3">Belongs to the NAD(P)-dependent epimerase/dehydratase family. GDP-mannose 4,6-dehydratase subfamily.</text>
</comment>
<evidence type="ECO:0000256" key="5">
    <source>
        <dbReference type="ARBA" id="ARBA00023239"/>
    </source>
</evidence>
<name>A0A5M4FCR0_9ACTN</name>
<keyword evidence="10" id="KW-1185">Reference proteome</keyword>
<evidence type="ECO:0000313" key="10">
    <source>
        <dbReference type="Proteomes" id="UP000380867"/>
    </source>
</evidence>